<dbReference type="Proteomes" id="UP000032254">
    <property type="component" value="Unassembled WGS sequence"/>
</dbReference>
<dbReference type="InterPro" id="IPR036527">
    <property type="entry name" value="SCP2_sterol-bd_dom_sf"/>
</dbReference>
<evidence type="ECO:0000313" key="2">
    <source>
        <dbReference type="EMBL" id="KIR66321.1"/>
    </source>
</evidence>
<dbReference type="PATRIC" id="fig|47853.6.peg.3032"/>
<dbReference type="InterPro" id="IPR003033">
    <property type="entry name" value="SCP2_sterol-bd_dom"/>
</dbReference>
<keyword evidence="3" id="KW-1185">Reference proteome</keyword>
<dbReference type="RefSeq" id="WP_043963212.1">
    <property type="nucleotide sequence ID" value="NZ_JBEZEN010000028.1"/>
</dbReference>
<evidence type="ECO:0000259" key="1">
    <source>
        <dbReference type="Pfam" id="PF02036"/>
    </source>
</evidence>
<dbReference type="AlphaFoldDB" id="A0A0D0X5D2"/>
<dbReference type="Pfam" id="PF02036">
    <property type="entry name" value="SCP2"/>
    <property type="match status" value="1"/>
</dbReference>
<dbReference type="SUPFAM" id="SSF55718">
    <property type="entry name" value="SCP-like"/>
    <property type="match status" value="1"/>
</dbReference>
<feature type="domain" description="SCP2" evidence="1">
    <location>
        <begin position="72"/>
        <end position="153"/>
    </location>
</feature>
<reference evidence="2 3" key="1">
    <citation type="submission" date="2015-01" db="EMBL/GenBank/DDBJ databases">
        <title>Sequencing and annotation of Micromonospora carbonacea strain JXNU-1 genome.</title>
        <authorList>
            <person name="Long Z."/>
            <person name="Huang Y."/>
            <person name="Jiang Y."/>
        </authorList>
    </citation>
    <scope>NUCLEOTIDE SEQUENCE [LARGE SCALE GENOMIC DNA]</scope>
    <source>
        <strain evidence="2 3">JXNU-1</strain>
    </source>
</reference>
<dbReference type="Gene3D" id="3.30.1050.10">
    <property type="entry name" value="SCP2 sterol-binding domain"/>
    <property type="match status" value="1"/>
</dbReference>
<accession>A0A0D0X5D2</accession>
<proteinExistence type="predicted"/>
<dbReference type="GeneID" id="301305290"/>
<dbReference type="OrthoDB" id="4553617at2"/>
<evidence type="ECO:0000313" key="3">
    <source>
        <dbReference type="Proteomes" id="UP000032254"/>
    </source>
</evidence>
<dbReference type="EMBL" id="JXSX01000001">
    <property type="protein sequence ID" value="KIR66321.1"/>
    <property type="molecule type" value="Genomic_DNA"/>
</dbReference>
<protein>
    <recommendedName>
        <fullName evidence="1">SCP2 domain-containing protein</fullName>
    </recommendedName>
</protein>
<name>A0A0D0X5D2_9ACTN</name>
<gene>
    <name evidence="2" type="ORF">TK50_14365</name>
</gene>
<sequence>MTDTERPEALAPATEAGLRSGERAAVRAALADLTRAQLVAWLRTPAGAEVLHDAFRRMPDFFVRNLLGEETVARWRVRRPPAEPIEYDLALGPHGCEVRPVAADRPAAVTLVFDSAAFVEMASGARRGVDLMLHGQLRVQGDVQLAMRMERMFGLDGDGPR</sequence>
<organism evidence="2 3">
    <name type="scientific">Micromonospora haikouensis</name>
    <dbReference type="NCBI Taxonomy" id="686309"/>
    <lineage>
        <taxon>Bacteria</taxon>
        <taxon>Bacillati</taxon>
        <taxon>Actinomycetota</taxon>
        <taxon>Actinomycetes</taxon>
        <taxon>Micromonosporales</taxon>
        <taxon>Micromonosporaceae</taxon>
        <taxon>Micromonospora</taxon>
    </lineage>
</organism>
<comment type="caution">
    <text evidence="2">The sequence shown here is derived from an EMBL/GenBank/DDBJ whole genome shotgun (WGS) entry which is preliminary data.</text>
</comment>